<dbReference type="InterPro" id="IPR005733">
    <property type="entry name" value="TopoI_bac-type"/>
</dbReference>
<evidence type="ECO:0000256" key="8">
    <source>
        <dbReference type="ARBA" id="ARBA00023125"/>
    </source>
</evidence>
<dbReference type="InterPro" id="IPR023405">
    <property type="entry name" value="Topo_IA_core_domain"/>
</dbReference>
<evidence type="ECO:0000256" key="9">
    <source>
        <dbReference type="ARBA" id="ARBA00023235"/>
    </source>
</evidence>
<dbReference type="CDD" id="cd03363">
    <property type="entry name" value="TOPRIM_TopoIA_TopoI"/>
    <property type="match status" value="1"/>
</dbReference>
<evidence type="ECO:0000256" key="3">
    <source>
        <dbReference type="ARBA" id="ARBA00022723"/>
    </source>
</evidence>
<keyword evidence="9 10" id="KW-0413">Isomerase</keyword>
<dbReference type="SMART" id="SM00493">
    <property type="entry name" value="TOPRIM"/>
    <property type="match status" value="1"/>
</dbReference>
<dbReference type="PROSITE" id="PS52039">
    <property type="entry name" value="TOPO_IA_2"/>
    <property type="match status" value="1"/>
</dbReference>
<dbReference type="InterPro" id="IPR013825">
    <property type="entry name" value="Topo_IA_cen_sub2"/>
</dbReference>
<dbReference type="CDD" id="cd00186">
    <property type="entry name" value="TOP1Ac"/>
    <property type="match status" value="1"/>
</dbReference>
<dbReference type="GO" id="GO:0005694">
    <property type="term" value="C:chromosome"/>
    <property type="evidence" value="ECO:0007669"/>
    <property type="project" value="InterPro"/>
</dbReference>
<dbReference type="InterPro" id="IPR013497">
    <property type="entry name" value="Topo_IA_cen"/>
</dbReference>
<feature type="site" description="Interaction with DNA" evidence="10">
    <location>
        <position position="293"/>
    </location>
</feature>
<feature type="domain" description="Topo IA-type catalytic" evidence="13">
    <location>
        <begin position="128"/>
        <end position="549"/>
    </location>
</feature>
<feature type="site" description="Interaction with DNA" evidence="10">
    <location>
        <position position="142"/>
    </location>
</feature>
<feature type="site" description="Interaction with DNA" evidence="10">
    <location>
        <position position="147"/>
    </location>
</feature>
<dbReference type="Gene3D" id="2.70.20.10">
    <property type="entry name" value="Topoisomerase I, domain 3"/>
    <property type="match status" value="1"/>
</dbReference>
<keyword evidence="4" id="KW-0863">Zinc-finger</keyword>
<comment type="subunit">
    <text evidence="10">Monomer.</text>
</comment>
<dbReference type="InterPro" id="IPR034149">
    <property type="entry name" value="TOPRIM_TopoI"/>
</dbReference>
<dbReference type="PANTHER" id="PTHR42785">
    <property type="entry name" value="DNA TOPOISOMERASE, TYPE IA, CORE"/>
    <property type="match status" value="1"/>
</dbReference>
<dbReference type="PANTHER" id="PTHR42785:SF1">
    <property type="entry name" value="DNA TOPOISOMERASE"/>
    <property type="match status" value="1"/>
</dbReference>
<protein>
    <recommendedName>
        <fullName evidence="10">DNA topoisomerase 1</fullName>
        <ecNumber evidence="10">5.6.2.1</ecNumber>
    </recommendedName>
    <alternativeName>
        <fullName evidence="10">DNA topoisomerase I</fullName>
    </alternativeName>
</protein>
<evidence type="ECO:0000256" key="11">
    <source>
        <dbReference type="SAM" id="MobiDB-lite"/>
    </source>
</evidence>
<dbReference type="NCBIfam" id="TIGR01051">
    <property type="entry name" value="topA_bact"/>
    <property type="match status" value="1"/>
</dbReference>
<feature type="site" description="Interaction with DNA" evidence="10">
    <location>
        <position position="154"/>
    </location>
</feature>
<evidence type="ECO:0000256" key="10">
    <source>
        <dbReference type="HAMAP-Rule" id="MF_00952"/>
    </source>
</evidence>
<dbReference type="Proteomes" id="UP000231466">
    <property type="component" value="Unassembled WGS sequence"/>
</dbReference>
<feature type="active site" description="O-(5'-phospho-DNA)-tyrosine intermediate" evidence="10">
    <location>
        <position position="291"/>
    </location>
</feature>
<dbReference type="InterPro" id="IPR023406">
    <property type="entry name" value="Topo_IA_AS"/>
</dbReference>
<dbReference type="PRINTS" id="PR00417">
    <property type="entry name" value="PRTPISMRASEI"/>
</dbReference>
<dbReference type="Pfam" id="PF01396">
    <property type="entry name" value="Zn_ribbon_Top1"/>
    <property type="match status" value="2"/>
</dbReference>
<keyword evidence="7 10" id="KW-0799">Topoisomerase</keyword>
<dbReference type="Gene3D" id="3.40.50.140">
    <property type="match status" value="1"/>
</dbReference>
<evidence type="ECO:0000256" key="1">
    <source>
        <dbReference type="ARBA" id="ARBA00000213"/>
    </source>
</evidence>
<dbReference type="GO" id="GO:0003917">
    <property type="term" value="F:DNA topoisomerase type I (single strand cut, ATP-independent) activity"/>
    <property type="evidence" value="ECO:0007669"/>
    <property type="project" value="UniProtKB-UniRule"/>
</dbReference>
<dbReference type="GO" id="GO:0008270">
    <property type="term" value="F:zinc ion binding"/>
    <property type="evidence" value="ECO:0007669"/>
    <property type="project" value="UniProtKB-KW"/>
</dbReference>
<dbReference type="Pfam" id="PF01131">
    <property type="entry name" value="Topoisom_bac"/>
    <property type="match status" value="1"/>
</dbReference>
<feature type="region of interest" description="Interaction with DNA" evidence="10">
    <location>
        <begin position="162"/>
        <end position="167"/>
    </location>
</feature>
<gene>
    <name evidence="10" type="primary">topA</name>
    <name evidence="14" type="ORF">COT89_01210</name>
</gene>
<dbReference type="Gene3D" id="3.30.65.10">
    <property type="entry name" value="Bacterial Topoisomerase I, domain 1"/>
    <property type="match status" value="2"/>
</dbReference>
<sequence>MKLVIVESPTKAKTIGKFLGKGYQLESSYGHVRDLPKGKLGVDEEKNFEPGYVIPTKSRKRVNQLKKTATDAEEVILATDEDREGEAIAWHLVYALGLEDQENIKRIVFHEITKSAIEGALAKPRKINTNLVDAQQARRIIDRLVGYKLSPFLWKKIRGGLSAGRVQSVALKLIVDREEEIRKFKPQEYWTIKAKLEASKGSFEAELNKIGSRKLDKLDIKKARDAQLIANDIQRSESAVLSVVKKPTTRKPLPPFITSTLQQDASRRLRFSAKKTMMVAQKLYERGLITYMRTDSVNLSREAIAVAKDWLAKNLGAQYSSSSPRVYKSRSKLAQEAHEAIRPTNPALSPEDTKGTDDEKKLYDLIWRRFMASQMPDAKFEQTTIDVRAKGVKETYNLRANGNIMKFDGFLRVWLGKGEDVELPDVEKQEQLKVLKTTPDQHFTEPPARFNEASLIKTLEEYGIGRPSTYAPIISVIQNRGYVIKDKNRRFEPEEIGELVNKILAEHFPNIVDIDFTARMEEEFDEVAEGIEKWRDVVKEFYEPFIENLDKKYTEVKKEEIAEEQTDVDCDDCGKKMIIKFGRFGKFMACSGYPECKNTKTLKEPPEKIGLNCPECHEGDIIKRFTKRRKIFYGCSRYPKCDYASWDDPREKKEEKGDKK</sequence>
<comment type="similarity">
    <text evidence="2 10">Belongs to the type IA topoisomerase family.</text>
</comment>
<comment type="catalytic activity">
    <reaction evidence="1 10">
        <text>ATP-independent breakage of single-stranded DNA, followed by passage and rejoining.</text>
        <dbReference type="EC" id="5.6.2.1"/>
    </reaction>
</comment>
<dbReference type="GO" id="GO:0003677">
    <property type="term" value="F:DNA binding"/>
    <property type="evidence" value="ECO:0007669"/>
    <property type="project" value="UniProtKB-KW"/>
</dbReference>
<dbReference type="InterPro" id="IPR013824">
    <property type="entry name" value="Topo_IA_cen_sub1"/>
</dbReference>
<dbReference type="InterPro" id="IPR003602">
    <property type="entry name" value="Topo_IA_DNA-bd_dom"/>
</dbReference>
<feature type="site" description="Interaction with DNA" evidence="10">
    <location>
        <position position="31"/>
    </location>
</feature>
<organism evidence="14 15">
    <name type="scientific">Candidatus Colwellbacteria bacterium CG10_big_fil_rev_8_21_14_0_10_42_22</name>
    <dbReference type="NCBI Taxonomy" id="1974540"/>
    <lineage>
        <taxon>Bacteria</taxon>
        <taxon>Candidatus Colwelliibacteriota</taxon>
    </lineage>
</organism>
<dbReference type="Gene3D" id="1.10.460.10">
    <property type="entry name" value="Topoisomerase I, domain 2"/>
    <property type="match status" value="1"/>
</dbReference>
<dbReference type="EMBL" id="PFAH01000005">
    <property type="protein sequence ID" value="PIR98045.1"/>
    <property type="molecule type" value="Genomic_DNA"/>
</dbReference>
<reference evidence="15" key="1">
    <citation type="submission" date="2017-09" db="EMBL/GenBank/DDBJ databases">
        <title>Depth-based differentiation of microbial function through sediment-hosted aquifers and enrichment of novel symbionts in the deep terrestrial subsurface.</title>
        <authorList>
            <person name="Probst A.J."/>
            <person name="Ladd B."/>
            <person name="Jarett J.K."/>
            <person name="Geller-Mcgrath D.E."/>
            <person name="Sieber C.M.K."/>
            <person name="Emerson J.B."/>
            <person name="Anantharaman K."/>
            <person name="Thomas B.C."/>
            <person name="Malmstrom R."/>
            <person name="Stieglmeier M."/>
            <person name="Klingl A."/>
            <person name="Woyke T."/>
            <person name="Ryan C.M."/>
            <person name="Banfield J.F."/>
        </authorList>
    </citation>
    <scope>NUCLEOTIDE SEQUENCE [LARGE SCALE GENOMIC DNA]</scope>
</reference>
<dbReference type="EC" id="5.6.2.1" evidence="10"/>
<keyword evidence="8 10" id="KW-0238">DNA-binding</keyword>
<dbReference type="InterPro" id="IPR013826">
    <property type="entry name" value="Topo_IA_cen_sub3"/>
</dbReference>
<dbReference type="InterPro" id="IPR000380">
    <property type="entry name" value="Topo_IA"/>
</dbReference>
<name>A0A2H0VG14_9BACT</name>
<keyword evidence="5" id="KW-0862">Zinc</keyword>
<dbReference type="InterPro" id="IPR013498">
    <property type="entry name" value="Topo_IA_Znf"/>
</dbReference>
<dbReference type="PROSITE" id="PS00396">
    <property type="entry name" value="TOPO_IA_1"/>
    <property type="match status" value="1"/>
</dbReference>
<evidence type="ECO:0000256" key="7">
    <source>
        <dbReference type="ARBA" id="ARBA00023029"/>
    </source>
</evidence>
<evidence type="ECO:0000313" key="15">
    <source>
        <dbReference type="Proteomes" id="UP000231466"/>
    </source>
</evidence>
<dbReference type="SMART" id="SM00436">
    <property type="entry name" value="TOP1Bc"/>
    <property type="match status" value="1"/>
</dbReference>
<evidence type="ECO:0000256" key="2">
    <source>
        <dbReference type="ARBA" id="ARBA00009446"/>
    </source>
</evidence>
<evidence type="ECO:0000256" key="5">
    <source>
        <dbReference type="ARBA" id="ARBA00022833"/>
    </source>
</evidence>
<comment type="caution">
    <text evidence="14">The sequence shown here is derived from an EMBL/GenBank/DDBJ whole genome shotgun (WGS) entry which is preliminary data.</text>
</comment>
<feature type="domain" description="Toprim" evidence="12">
    <location>
        <begin position="1"/>
        <end position="112"/>
    </location>
</feature>
<dbReference type="AlphaFoldDB" id="A0A2H0VG14"/>
<dbReference type="SUPFAM" id="SSF57783">
    <property type="entry name" value="Zinc beta-ribbon"/>
    <property type="match status" value="1"/>
</dbReference>
<evidence type="ECO:0000313" key="14">
    <source>
        <dbReference type="EMBL" id="PIR98045.1"/>
    </source>
</evidence>
<evidence type="ECO:0000256" key="6">
    <source>
        <dbReference type="ARBA" id="ARBA00022842"/>
    </source>
</evidence>
<feature type="site" description="Interaction with DNA" evidence="10">
    <location>
        <position position="138"/>
    </location>
</feature>
<comment type="function">
    <text evidence="10">Releases the supercoiling and torsional tension of DNA, which is introduced during the DNA replication and transcription, by transiently cleaving and rejoining one strand of the DNA duplex. Introduces a single-strand break via transesterification at a target site in duplex DNA. The scissile phosphodiester is attacked by the catalytic tyrosine of the enzyme, resulting in the formation of a DNA-(5'-phosphotyrosyl)-enzyme intermediate and the expulsion of a 3'-OH DNA strand. The free DNA strand then undergoes passage around the unbroken strand, thus removing DNA supercoils. Finally, in the religation step, the DNA 3'-OH attacks the covalent intermediate to expel the active-site tyrosine and restore the DNA phosphodiester backbone.</text>
</comment>
<feature type="region of interest" description="Disordered" evidence="11">
    <location>
        <begin position="334"/>
        <end position="356"/>
    </location>
</feature>
<dbReference type="SMART" id="SM00437">
    <property type="entry name" value="TOP1Ac"/>
    <property type="match status" value="1"/>
</dbReference>
<dbReference type="PROSITE" id="PS50880">
    <property type="entry name" value="TOPRIM"/>
    <property type="match status" value="1"/>
</dbReference>
<accession>A0A2H0VG14</accession>
<evidence type="ECO:0000256" key="4">
    <source>
        <dbReference type="ARBA" id="ARBA00022771"/>
    </source>
</evidence>
<dbReference type="GO" id="GO:0006265">
    <property type="term" value="P:DNA topological change"/>
    <property type="evidence" value="ECO:0007669"/>
    <property type="project" value="UniProtKB-UniRule"/>
</dbReference>
<evidence type="ECO:0000259" key="13">
    <source>
        <dbReference type="PROSITE" id="PS52039"/>
    </source>
</evidence>
<dbReference type="Pfam" id="PF01751">
    <property type="entry name" value="Toprim"/>
    <property type="match status" value="1"/>
</dbReference>
<keyword evidence="6" id="KW-0460">Magnesium</keyword>
<feature type="site" description="Interaction with DNA" evidence="10">
    <location>
        <position position="139"/>
    </location>
</feature>
<dbReference type="Gene3D" id="1.10.290.10">
    <property type="entry name" value="Topoisomerase I, domain 4"/>
    <property type="match status" value="1"/>
</dbReference>
<keyword evidence="3" id="KW-0479">Metal-binding</keyword>
<dbReference type="SUPFAM" id="SSF56712">
    <property type="entry name" value="Prokaryotic type I DNA topoisomerase"/>
    <property type="match status" value="1"/>
</dbReference>
<feature type="site" description="Interaction with DNA" evidence="10">
    <location>
        <position position="480"/>
    </location>
</feature>
<evidence type="ECO:0000259" key="12">
    <source>
        <dbReference type="PROSITE" id="PS50880"/>
    </source>
</evidence>
<dbReference type="InterPro" id="IPR003601">
    <property type="entry name" value="Topo_IA_2"/>
</dbReference>
<dbReference type="InterPro" id="IPR006171">
    <property type="entry name" value="TOPRIM_dom"/>
</dbReference>
<dbReference type="InterPro" id="IPR028612">
    <property type="entry name" value="Topoisom_1_IA"/>
</dbReference>
<dbReference type="HAMAP" id="MF_00952">
    <property type="entry name" value="Topoisom_1_prok"/>
    <property type="match status" value="1"/>
</dbReference>
<proteinExistence type="inferred from homology"/>